<dbReference type="RefSeq" id="WP_377934423.1">
    <property type="nucleotide sequence ID" value="NZ_JBHUEA010000013.1"/>
</dbReference>
<dbReference type="Pfam" id="PF07366">
    <property type="entry name" value="SnoaL"/>
    <property type="match status" value="1"/>
</dbReference>
<organism evidence="1 2">
    <name type="scientific">Amnibacterium endophyticum</name>
    <dbReference type="NCBI Taxonomy" id="2109337"/>
    <lineage>
        <taxon>Bacteria</taxon>
        <taxon>Bacillati</taxon>
        <taxon>Actinomycetota</taxon>
        <taxon>Actinomycetes</taxon>
        <taxon>Micrococcales</taxon>
        <taxon>Microbacteriaceae</taxon>
        <taxon>Amnibacterium</taxon>
    </lineage>
</organism>
<protein>
    <submittedName>
        <fullName evidence="1">Ester cyclase</fullName>
    </submittedName>
</protein>
<comment type="caution">
    <text evidence="1">The sequence shown here is derived from an EMBL/GenBank/DDBJ whole genome shotgun (WGS) entry which is preliminary data.</text>
</comment>
<sequence>MTDDAKGKAQANLEANGRMAEIVGAGDWDRLREVLSDDFVDHDPAPDQGDGPDGIGRFWQGFKGAFDDVALEPVQVISTEDFVTAVLDVTGTHTGEFLGHEATNRTFKVRGIQVGRFVDGRMTERWGSTDQLGILQQLGLA</sequence>
<name>A0ABW4LFK8_9MICO</name>
<dbReference type="InterPro" id="IPR032710">
    <property type="entry name" value="NTF2-like_dom_sf"/>
</dbReference>
<dbReference type="InterPro" id="IPR009959">
    <property type="entry name" value="Cyclase_SnoaL-like"/>
</dbReference>
<reference evidence="2" key="1">
    <citation type="journal article" date="2019" name="Int. J. Syst. Evol. Microbiol.">
        <title>The Global Catalogue of Microorganisms (GCM) 10K type strain sequencing project: providing services to taxonomists for standard genome sequencing and annotation.</title>
        <authorList>
            <consortium name="The Broad Institute Genomics Platform"/>
            <consortium name="The Broad Institute Genome Sequencing Center for Infectious Disease"/>
            <person name="Wu L."/>
            <person name="Ma J."/>
        </authorList>
    </citation>
    <scope>NUCLEOTIDE SEQUENCE [LARGE SCALE GENOMIC DNA]</scope>
    <source>
        <strain evidence="2">CGMCC 1.12471</strain>
    </source>
</reference>
<keyword evidence="2" id="KW-1185">Reference proteome</keyword>
<dbReference type="PANTHER" id="PTHR38436">
    <property type="entry name" value="POLYKETIDE CYCLASE SNOAL-LIKE DOMAIN"/>
    <property type="match status" value="1"/>
</dbReference>
<proteinExistence type="predicted"/>
<dbReference type="Proteomes" id="UP001597347">
    <property type="component" value="Unassembled WGS sequence"/>
</dbReference>
<gene>
    <name evidence="1" type="ORF">ACFSBI_09765</name>
</gene>
<evidence type="ECO:0000313" key="2">
    <source>
        <dbReference type="Proteomes" id="UP001597347"/>
    </source>
</evidence>
<dbReference type="SUPFAM" id="SSF54427">
    <property type="entry name" value="NTF2-like"/>
    <property type="match status" value="1"/>
</dbReference>
<accession>A0ABW4LFK8</accession>
<dbReference type="PANTHER" id="PTHR38436:SF1">
    <property type="entry name" value="ESTER CYCLASE"/>
    <property type="match status" value="1"/>
</dbReference>
<evidence type="ECO:0000313" key="1">
    <source>
        <dbReference type="EMBL" id="MFD1721837.1"/>
    </source>
</evidence>
<dbReference type="Gene3D" id="3.10.450.50">
    <property type="match status" value="1"/>
</dbReference>
<dbReference type="EMBL" id="JBHUEA010000013">
    <property type="protein sequence ID" value="MFD1721837.1"/>
    <property type="molecule type" value="Genomic_DNA"/>
</dbReference>